<dbReference type="Proteomes" id="UP000812961">
    <property type="component" value="Unassembled WGS sequence"/>
</dbReference>
<organism evidence="5 6">
    <name type="scientific">Chitinophaga rhizophila</name>
    <dbReference type="NCBI Taxonomy" id="2866212"/>
    <lineage>
        <taxon>Bacteria</taxon>
        <taxon>Pseudomonadati</taxon>
        <taxon>Bacteroidota</taxon>
        <taxon>Chitinophagia</taxon>
        <taxon>Chitinophagales</taxon>
        <taxon>Chitinophagaceae</taxon>
        <taxon>Chitinophaga</taxon>
    </lineage>
</organism>
<evidence type="ECO:0000313" key="6">
    <source>
        <dbReference type="Proteomes" id="UP000812961"/>
    </source>
</evidence>
<feature type="signal peptide" evidence="3">
    <location>
        <begin position="1"/>
        <end position="21"/>
    </location>
</feature>
<evidence type="ECO:0000256" key="1">
    <source>
        <dbReference type="ARBA" id="ARBA00022801"/>
    </source>
</evidence>
<evidence type="ECO:0000256" key="3">
    <source>
        <dbReference type="SAM" id="SignalP"/>
    </source>
</evidence>
<dbReference type="InterPro" id="IPR017853">
    <property type="entry name" value="GH"/>
</dbReference>
<feature type="chain" id="PRO_5046347814" evidence="3">
    <location>
        <begin position="22"/>
        <end position="850"/>
    </location>
</feature>
<evidence type="ECO:0000313" key="5">
    <source>
        <dbReference type="EMBL" id="MBW8684809.1"/>
    </source>
</evidence>
<dbReference type="InterPro" id="IPR001547">
    <property type="entry name" value="Glyco_hydro_5"/>
</dbReference>
<comment type="caution">
    <text evidence="5">The sequence shown here is derived from an EMBL/GenBank/DDBJ whole genome shotgun (WGS) entry which is preliminary data.</text>
</comment>
<dbReference type="RefSeq" id="WP_220250020.1">
    <property type="nucleotide sequence ID" value="NZ_JAICCF010000002.1"/>
</dbReference>
<accession>A0ABS7GDC6</accession>
<name>A0ABS7GDC6_9BACT</name>
<keyword evidence="6" id="KW-1185">Reference proteome</keyword>
<keyword evidence="2" id="KW-0326">Glycosidase</keyword>
<sequence length="850" mass="93192">MIRRTAQLLTLLLAGTCTVQAQQAKTGEQLIYVDKTGVIRYTKGKQEAAFFGVNYTVPFAYGYRSHKALGVDLKKAIDDDVYHLARLGIDAFRVHVWDTEITDVKGNLLTNEHLDLFDYLISKLKERKIKILLTPVAFWGNGYPEKDINTGSFAYVFGKGGSVVNDTAIRAQENYMKQFFVHVNKYTGMSYKNDPDIIATEINNEPHHSGPIPGAGDYVNRMAAAIRSTGWKKPVFYNISESPYYASAVAGAEIDGVSFQWYPTGLVANRTLQGNLLPNVDYYRIPFDTIAAFHNKARMVYEFDAGDVMQPVMYPAMARSFRTAGFQWATQFAYDPMATAYGNTEYQTHYMNLAYTPEKAISFLIAGKVFRETPRKQRYGKYPADTIFGNARVSYAEQLSEWNTATEFYYTSHTGTNPVNALQLAHLAGTGNSPVVQYSGTGAYFLDKVAAGSWRLEVLPDVVQLSDPFGKASPAREVRRVQWNNQTMRIQLPDLGESFDITAVNSGNQRQPQVSGNSFTLHPGTYLLTKKGAAAGKTSSKINGVIGLHEFAAPQPVHTSLAVYHAPAAEVSAGQPIRITATIAGIDSTARIWLEGEMLGSKWFKADMQQTGVGQYTAELSAAQAVPGLLKYRLMIQQGETFTTFPGGHTGDPHAWDYYQRESWQTSVAAPNSMLSLLNVATDSDLMTLPAYTQGAYTAGSRSGQLAFSFNGQGVKADTITGISRAVAASIKGRASELAAFKTVIIRARVTGRSAAQARVALVTGDASAYAAPFAITNEFTDIVVPLSSLTADQSLLLPRPYPGFMPLWLKGGNTPLDISKLDKIEITNIPAADTTPYTIEVESVWLKAK</sequence>
<feature type="domain" description="Glycoside hydrolase family 5" evidence="4">
    <location>
        <begin position="79"/>
        <end position="251"/>
    </location>
</feature>
<dbReference type="GO" id="GO:0016787">
    <property type="term" value="F:hydrolase activity"/>
    <property type="evidence" value="ECO:0007669"/>
    <property type="project" value="UniProtKB-KW"/>
</dbReference>
<keyword evidence="3" id="KW-0732">Signal</keyword>
<reference evidence="5 6" key="1">
    <citation type="submission" date="2021-08" db="EMBL/GenBank/DDBJ databases">
        <title>The genome sequence of Chitinophaga sp. B61.</title>
        <authorList>
            <person name="Zhang X."/>
        </authorList>
    </citation>
    <scope>NUCLEOTIDE SEQUENCE [LARGE SCALE GENOMIC DNA]</scope>
    <source>
        <strain evidence="5 6">B61</strain>
    </source>
</reference>
<dbReference type="SUPFAM" id="SSF51445">
    <property type="entry name" value="(Trans)glycosidases"/>
    <property type="match status" value="1"/>
</dbReference>
<dbReference type="Pfam" id="PF00150">
    <property type="entry name" value="Cellulase"/>
    <property type="match status" value="1"/>
</dbReference>
<proteinExistence type="predicted"/>
<dbReference type="Gene3D" id="3.20.20.80">
    <property type="entry name" value="Glycosidases"/>
    <property type="match status" value="1"/>
</dbReference>
<evidence type="ECO:0000256" key="2">
    <source>
        <dbReference type="ARBA" id="ARBA00023295"/>
    </source>
</evidence>
<dbReference type="EMBL" id="JAICCF010000002">
    <property type="protein sequence ID" value="MBW8684809.1"/>
    <property type="molecule type" value="Genomic_DNA"/>
</dbReference>
<evidence type="ECO:0000259" key="4">
    <source>
        <dbReference type="Pfam" id="PF00150"/>
    </source>
</evidence>
<gene>
    <name evidence="5" type="ORF">K1Y79_10755</name>
</gene>
<keyword evidence="1 5" id="KW-0378">Hydrolase</keyword>
<protein>
    <submittedName>
        <fullName evidence="5">Glycoside hydrolase family 5 protein</fullName>
    </submittedName>
</protein>